<feature type="domain" description="Gnk2-homologous" evidence="4">
    <location>
        <begin position="27"/>
        <end position="93"/>
    </location>
</feature>
<reference evidence="5 6" key="1">
    <citation type="journal article" date="2021" name="Commun. Biol.">
        <title>The genome of Shorea leprosula (Dipterocarpaceae) highlights the ecological relevance of drought in aseasonal tropical rainforests.</title>
        <authorList>
            <person name="Ng K.K.S."/>
            <person name="Kobayashi M.J."/>
            <person name="Fawcett J.A."/>
            <person name="Hatakeyama M."/>
            <person name="Paape T."/>
            <person name="Ng C.H."/>
            <person name="Ang C.C."/>
            <person name="Tnah L.H."/>
            <person name="Lee C.T."/>
            <person name="Nishiyama T."/>
            <person name="Sese J."/>
            <person name="O'Brien M.J."/>
            <person name="Copetti D."/>
            <person name="Mohd Noor M.I."/>
            <person name="Ong R.C."/>
            <person name="Putra M."/>
            <person name="Sireger I.Z."/>
            <person name="Indrioko S."/>
            <person name="Kosugi Y."/>
            <person name="Izuno A."/>
            <person name="Isagi Y."/>
            <person name="Lee S.L."/>
            <person name="Shimizu K.K."/>
        </authorList>
    </citation>
    <scope>NUCLEOTIDE SEQUENCE [LARGE SCALE GENOMIC DNA]</scope>
    <source>
        <strain evidence="5">214</strain>
    </source>
</reference>
<dbReference type="EMBL" id="BPVZ01000415">
    <property type="protein sequence ID" value="GKV50956.1"/>
    <property type="molecule type" value="Genomic_DNA"/>
</dbReference>
<keyword evidence="2" id="KW-0677">Repeat</keyword>
<dbReference type="PANTHER" id="PTHR32099:SF51">
    <property type="entry name" value="CYSTEINE-RICH RECEPTOR-LIKE PROTEIN KINASE 25 ISOFORM X1"/>
    <property type="match status" value="1"/>
</dbReference>
<sequence length="93" mass="10351">MEFSRLFLLLLSSAFHINLSSSEVAIDFRKNCNISDGNFTANSPYAANLNRLFSQLSSDQDFNYGFYNISVGQSPDQVNAIALCRGDQKEKAC</sequence>
<feature type="chain" id="PRO_5043383276" description="Gnk2-homologous domain-containing protein" evidence="3">
    <location>
        <begin position="23"/>
        <end position="93"/>
    </location>
</feature>
<proteinExistence type="predicted"/>
<feature type="signal peptide" evidence="3">
    <location>
        <begin position="1"/>
        <end position="22"/>
    </location>
</feature>
<evidence type="ECO:0000259" key="4">
    <source>
        <dbReference type="PROSITE" id="PS51473"/>
    </source>
</evidence>
<keyword evidence="1 3" id="KW-0732">Signal</keyword>
<dbReference type="Proteomes" id="UP001054252">
    <property type="component" value="Unassembled WGS sequence"/>
</dbReference>
<comment type="caution">
    <text evidence="5">The sequence shown here is derived from an EMBL/GenBank/DDBJ whole genome shotgun (WGS) entry which is preliminary data.</text>
</comment>
<keyword evidence="6" id="KW-1185">Reference proteome</keyword>
<accession>A0AAV5MM07</accession>
<dbReference type="Pfam" id="PF01657">
    <property type="entry name" value="Stress-antifung"/>
    <property type="match status" value="1"/>
</dbReference>
<evidence type="ECO:0000313" key="5">
    <source>
        <dbReference type="EMBL" id="GKV50956.1"/>
    </source>
</evidence>
<dbReference type="Gene3D" id="3.30.430.20">
    <property type="entry name" value="Gnk2 domain, C-X8-C-X2-C motif"/>
    <property type="match status" value="1"/>
</dbReference>
<evidence type="ECO:0000256" key="2">
    <source>
        <dbReference type="ARBA" id="ARBA00022737"/>
    </source>
</evidence>
<dbReference type="CDD" id="cd23509">
    <property type="entry name" value="Gnk2-like"/>
    <property type="match status" value="1"/>
</dbReference>
<evidence type="ECO:0000313" key="6">
    <source>
        <dbReference type="Proteomes" id="UP001054252"/>
    </source>
</evidence>
<evidence type="ECO:0000256" key="1">
    <source>
        <dbReference type="ARBA" id="ARBA00022729"/>
    </source>
</evidence>
<dbReference type="PANTHER" id="PTHR32099">
    <property type="entry name" value="CYSTEINE-RICH REPEAT SECRETORY PROTEIN"/>
    <property type="match status" value="1"/>
</dbReference>
<gene>
    <name evidence="5" type="ORF">SLEP1_g57633</name>
</gene>
<name>A0AAV5MM07_9ROSI</name>
<dbReference type="AlphaFoldDB" id="A0AAV5MM07"/>
<organism evidence="5 6">
    <name type="scientific">Rubroshorea leprosula</name>
    <dbReference type="NCBI Taxonomy" id="152421"/>
    <lineage>
        <taxon>Eukaryota</taxon>
        <taxon>Viridiplantae</taxon>
        <taxon>Streptophyta</taxon>
        <taxon>Embryophyta</taxon>
        <taxon>Tracheophyta</taxon>
        <taxon>Spermatophyta</taxon>
        <taxon>Magnoliopsida</taxon>
        <taxon>eudicotyledons</taxon>
        <taxon>Gunneridae</taxon>
        <taxon>Pentapetalae</taxon>
        <taxon>rosids</taxon>
        <taxon>malvids</taxon>
        <taxon>Malvales</taxon>
        <taxon>Dipterocarpaceae</taxon>
        <taxon>Rubroshorea</taxon>
    </lineage>
</organism>
<dbReference type="PROSITE" id="PS51473">
    <property type="entry name" value="GNK2"/>
    <property type="match status" value="1"/>
</dbReference>
<dbReference type="InterPro" id="IPR002902">
    <property type="entry name" value="GNK2"/>
</dbReference>
<dbReference type="InterPro" id="IPR038408">
    <property type="entry name" value="GNK2_sf"/>
</dbReference>
<evidence type="ECO:0000256" key="3">
    <source>
        <dbReference type="SAM" id="SignalP"/>
    </source>
</evidence>
<protein>
    <recommendedName>
        <fullName evidence="4">Gnk2-homologous domain-containing protein</fullName>
    </recommendedName>
</protein>